<gene>
    <name evidence="8" type="ORF">RYX45_21550</name>
</gene>
<dbReference type="RefSeq" id="WP_323467920.1">
    <property type="nucleotide sequence ID" value="NZ_JAWJAY010000430.1"/>
</dbReference>
<accession>A0AAJ2NSF2</accession>
<sequence length="95" mass="10526">LMTVFLTIYPPEKRGAAMGLMGVAIMFAPAIGPTLSGWLIGHYSWRKLFDLVIPFGILSIILSVAWMVDVTEIKKPKFDTLGFIFSTIGLGFLLY</sequence>
<dbReference type="PROSITE" id="PS50850">
    <property type="entry name" value="MFS"/>
    <property type="match status" value="1"/>
</dbReference>
<comment type="subcellular location">
    <subcellularLocation>
        <location evidence="1">Cell membrane</location>
        <topology evidence="1">Multi-pass membrane protein</topology>
    </subcellularLocation>
</comment>
<dbReference type="PANTHER" id="PTHR42718:SF9">
    <property type="entry name" value="MAJOR FACILITATOR SUPERFAMILY MULTIDRUG TRANSPORTER MFSC"/>
    <property type="match status" value="1"/>
</dbReference>
<evidence type="ECO:0000256" key="5">
    <source>
        <dbReference type="ARBA" id="ARBA00023136"/>
    </source>
</evidence>
<keyword evidence="5 6" id="KW-0472">Membrane</keyword>
<dbReference type="Proteomes" id="UP001285636">
    <property type="component" value="Unassembled WGS sequence"/>
</dbReference>
<protein>
    <submittedName>
        <fullName evidence="8">MFS transporter</fullName>
    </submittedName>
</protein>
<feature type="non-terminal residue" evidence="8">
    <location>
        <position position="95"/>
    </location>
</feature>
<evidence type="ECO:0000313" key="8">
    <source>
        <dbReference type="EMBL" id="MDV2887755.1"/>
    </source>
</evidence>
<feature type="transmembrane region" description="Helical" evidence="6">
    <location>
        <begin position="48"/>
        <end position="66"/>
    </location>
</feature>
<keyword evidence="4 6" id="KW-1133">Transmembrane helix</keyword>
<dbReference type="Pfam" id="PF07690">
    <property type="entry name" value="MFS_1"/>
    <property type="match status" value="1"/>
</dbReference>
<feature type="transmembrane region" description="Helical" evidence="6">
    <location>
        <begin position="20"/>
        <end position="41"/>
    </location>
</feature>
<comment type="caution">
    <text evidence="8">The sequence shown here is derived from an EMBL/GenBank/DDBJ whole genome shotgun (WGS) entry which is preliminary data.</text>
</comment>
<organism evidence="8 9">
    <name type="scientific">Alkalihalophilus pseudofirmus</name>
    <name type="common">Bacillus pseudofirmus</name>
    <dbReference type="NCBI Taxonomy" id="79885"/>
    <lineage>
        <taxon>Bacteria</taxon>
        <taxon>Bacillati</taxon>
        <taxon>Bacillota</taxon>
        <taxon>Bacilli</taxon>
        <taxon>Bacillales</taxon>
        <taxon>Bacillaceae</taxon>
        <taxon>Alkalihalophilus</taxon>
    </lineage>
</organism>
<name>A0AAJ2NSF2_ALKPS</name>
<proteinExistence type="predicted"/>
<dbReference type="GO" id="GO:0005886">
    <property type="term" value="C:plasma membrane"/>
    <property type="evidence" value="ECO:0007669"/>
    <property type="project" value="UniProtKB-SubCell"/>
</dbReference>
<evidence type="ECO:0000313" key="9">
    <source>
        <dbReference type="Proteomes" id="UP001285636"/>
    </source>
</evidence>
<dbReference type="Gene3D" id="1.20.1720.10">
    <property type="entry name" value="Multidrug resistance protein D"/>
    <property type="match status" value="1"/>
</dbReference>
<evidence type="ECO:0000256" key="3">
    <source>
        <dbReference type="ARBA" id="ARBA00022692"/>
    </source>
</evidence>
<dbReference type="AlphaFoldDB" id="A0AAJ2NSF2"/>
<dbReference type="InterPro" id="IPR011701">
    <property type="entry name" value="MFS"/>
</dbReference>
<keyword evidence="3 6" id="KW-0812">Transmembrane</keyword>
<feature type="non-terminal residue" evidence="8">
    <location>
        <position position="1"/>
    </location>
</feature>
<dbReference type="GO" id="GO:0022857">
    <property type="term" value="F:transmembrane transporter activity"/>
    <property type="evidence" value="ECO:0007669"/>
    <property type="project" value="InterPro"/>
</dbReference>
<keyword evidence="2" id="KW-0813">Transport</keyword>
<reference evidence="8" key="1">
    <citation type="submission" date="2023-10" db="EMBL/GenBank/DDBJ databases">
        <title>Screening of Alkalihalophilus pseudofirmusBZ-TG-HK211 and Its Alleviation of Salt Stress on Rapeseed Growth.</title>
        <authorList>
            <person name="Zhao B."/>
            <person name="Guo T."/>
        </authorList>
    </citation>
    <scope>NUCLEOTIDE SEQUENCE</scope>
    <source>
        <strain evidence="8">BZ-TG-HK211</strain>
    </source>
</reference>
<feature type="transmembrane region" description="Helical" evidence="6">
    <location>
        <begin position="78"/>
        <end position="94"/>
    </location>
</feature>
<dbReference type="EMBL" id="JAWJAY010000430">
    <property type="protein sequence ID" value="MDV2887755.1"/>
    <property type="molecule type" value="Genomic_DNA"/>
</dbReference>
<evidence type="ECO:0000256" key="6">
    <source>
        <dbReference type="SAM" id="Phobius"/>
    </source>
</evidence>
<evidence type="ECO:0000259" key="7">
    <source>
        <dbReference type="PROSITE" id="PS50850"/>
    </source>
</evidence>
<dbReference type="SUPFAM" id="SSF103473">
    <property type="entry name" value="MFS general substrate transporter"/>
    <property type="match status" value="1"/>
</dbReference>
<feature type="domain" description="Major facilitator superfamily (MFS) profile" evidence="7">
    <location>
        <begin position="1"/>
        <end position="95"/>
    </location>
</feature>
<evidence type="ECO:0000256" key="1">
    <source>
        <dbReference type="ARBA" id="ARBA00004651"/>
    </source>
</evidence>
<dbReference type="PANTHER" id="PTHR42718">
    <property type="entry name" value="MAJOR FACILITATOR SUPERFAMILY MULTIDRUG TRANSPORTER MFSC"/>
    <property type="match status" value="1"/>
</dbReference>
<dbReference type="InterPro" id="IPR036259">
    <property type="entry name" value="MFS_trans_sf"/>
</dbReference>
<evidence type="ECO:0000256" key="2">
    <source>
        <dbReference type="ARBA" id="ARBA00022448"/>
    </source>
</evidence>
<evidence type="ECO:0000256" key="4">
    <source>
        <dbReference type="ARBA" id="ARBA00022989"/>
    </source>
</evidence>
<dbReference type="InterPro" id="IPR020846">
    <property type="entry name" value="MFS_dom"/>
</dbReference>